<organism evidence="3 4">
    <name type="scientific">Monilinia laxa</name>
    <name type="common">Brown rot fungus</name>
    <name type="synonym">Sclerotinia laxa</name>
    <dbReference type="NCBI Taxonomy" id="61186"/>
    <lineage>
        <taxon>Eukaryota</taxon>
        <taxon>Fungi</taxon>
        <taxon>Dikarya</taxon>
        <taxon>Ascomycota</taxon>
        <taxon>Pezizomycotina</taxon>
        <taxon>Leotiomycetes</taxon>
        <taxon>Helotiales</taxon>
        <taxon>Sclerotiniaceae</taxon>
        <taxon>Monilinia</taxon>
    </lineage>
</organism>
<feature type="region of interest" description="Disordered" evidence="1">
    <location>
        <begin position="531"/>
        <end position="686"/>
    </location>
</feature>
<dbReference type="OrthoDB" id="3548771at2759"/>
<accession>A0A5N6JU20</accession>
<dbReference type="EMBL" id="VIGI01000015">
    <property type="protein sequence ID" value="KAB8291355.1"/>
    <property type="molecule type" value="Genomic_DNA"/>
</dbReference>
<gene>
    <name evidence="3" type="ORF">EYC80_010036</name>
</gene>
<feature type="compositionally biased region" description="Basic and acidic residues" evidence="1">
    <location>
        <begin position="583"/>
        <end position="593"/>
    </location>
</feature>
<evidence type="ECO:0000313" key="4">
    <source>
        <dbReference type="Proteomes" id="UP000326757"/>
    </source>
</evidence>
<keyword evidence="4" id="KW-1185">Reference proteome</keyword>
<comment type="caution">
    <text evidence="3">The sequence shown here is derived from an EMBL/GenBank/DDBJ whole genome shotgun (WGS) entry which is preliminary data.</text>
</comment>
<dbReference type="AlphaFoldDB" id="A0A5N6JU20"/>
<feature type="region of interest" description="Disordered" evidence="1">
    <location>
        <begin position="737"/>
        <end position="770"/>
    </location>
</feature>
<feature type="region of interest" description="Disordered" evidence="1">
    <location>
        <begin position="316"/>
        <end position="364"/>
    </location>
</feature>
<keyword evidence="2" id="KW-0732">Signal</keyword>
<feature type="compositionally biased region" description="Basic and acidic residues" evidence="1">
    <location>
        <begin position="602"/>
        <end position="615"/>
    </location>
</feature>
<evidence type="ECO:0000256" key="2">
    <source>
        <dbReference type="SAM" id="SignalP"/>
    </source>
</evidence>
<feature type="compositionally biased region" description="Basic residues" evidence="1">
    <location>
        <begin position="659"/>
        <end position="673"/>
    </location>
</feature>
<feature type="compositionally biased region" description="Basic residues" evidence="1">
    <location>
        <begin position="616"/>
        <end position="634"/>
    </location>
</feature>
<feature type="compositionally biased region" description="Acidic residues" evidence="1">
    <location>
        <begin position="737"/>
        <end position="748"/>
    </location>
</feature>
<sequence>MVLQNLFIAFLGITSVIASQPYSATNVCIEALLTKPGNAKDFCIQYLLLGTIHVPSFASPCLSTSPSDQQLFKSCYEILTQLAKEVPLPTALHFDEIEEPSKRGESLARDGGLFNTGSVPSVSTNAGIYENVGCFEDGVRGKPLGSPLLNLTGSPAETIQSCANACSISGRNGIPYLYAGVEPGPITSASTVSESFIASKTPFISLSLTAASSATIHSFGLPPDPPTIPPIVGPTGTESYILTSGSFAYPSEVLATVKLNPWASLSLKKPDYYTQIDSDAVPGDPLYTPTLLLPPANLVVTSPTTLIINNLNTISSSSSTSSNLLPPASPPPDSSTIHVSTTTSPSPSTSSPSLNPTNPWAGLSLEEPDYYTQVPSDAVPGYVEPTTTLAIIVSETSSTTTSLPLPQFKKSKREYDIYAPDSPWVSIISLNSPETVKEIPPGHVPGWEQQAIVPPSDKFKREYDINAPDSPSASLLPLSYSKIVKEVAPGQVPGWSQEPVSRAKREYDITAPNSPWLSLLPLSRPEIIKEVPPDQVPGWQGQPSAPLIPDSDVPPKAKPKGKLNRRQIGAIPDNALEPPGRPDFIKEFPEKNNNKPPPPPFDKMKDPHDPQTGKKIDKKKPKYSHSKISLKKRPSLKDMGLQQDGREINSQDQIGKGVSQKRIKDHRYRHKLHLQGTPKAYSEMEEEMARRQRGEVKNTVEEWEKKIFGGFGKAKEDWDEIDPLLREDAIIGKVLLDDEGDGDDEEENWIWRKWSGGKTSGGRKIQLEKV</sequence>
<proteinExistence type="predicted"/>
<protein>
    <submittedName>
        <fullName evidence="3">Uncharacterized protein</fullName>
    </submittedName>
</protein>
<evidence type="ECO:0000313" key="3">
    <source>
        <dbReference type="EMBL" id="KAB8291355.1"/>
    </source>
</evidence>
<reference evidence="3 4" key="1">
    <citation type="submission" date="2019-06" db="EMBL/GenBank/DDBJ databases">
        <title>Genome Sequence of the Brown Rot Fungal Pathogen Monilinia laxa.</title>
        <authorList>
            <person name="De Miccolis Angelini R.M."/>
            <person name="Landi L."/>
            <person name="Abate D."/>
            <person name="Pollastro S."/>
            <person name="Romanazzi G."/>
            <person name="Faretra F."/>
        </authorList>
    </citation>
    <scope>NUCLEOTIDE SEQUENCE [LARGE SCALE GENOMIC DNA]</scope>
    <source>
        <strain evidence="3 4">Mlax316</strain>
    </source>
</reference>
<dbReference type="Proteomes" id="UP000326757">
    <property type="component" value="Unassembled WGS sequence"/>
</dbReference>
<feature type="signal peptide" evidence="2">
    <location>
        <begin position="1"/>
        <end position="18"/>
    </location>
</feature>
<evidence type="ECO:0000256" key="1">
    <source>
        <dbReference type="SAM" id="MobiDB-lite"/>
    </source>
</evidence>
<name>A0A5N6JU20_MONLA</name>
<feature type="chain" id="PRO_5024897655" evidence="2">
    <location>
        <begin position="19"/>
        <end position="770"/>
    </location>
</feature>
<feature type="compositionally biased region" description="Low complexity" evidence="1">
    <location>
        <begin position="334"/>
        <end position="359"/>
    </location>
</feature>
<feature type="compositionally biased region" description="Low complexity" evidence="1">
    <location>
        <begin position="316"/>
        <end position="326"/>
    </location>
</feature>